<dbReference type="PROSITE" id="PS50109">
    <property type="entry name" value="HIS_KIN"/>
    <property type="match status" value="1"/>
</dbReference>
<dbReference type="InterPro" id="IPR003018">
    <property type="entry name" value="GAF"/>
</dbReference>
<dbReference type="SUPFAM" id="SSF47384">
    <property type="entry name" value="Homodimeric domain of signal transducing histidine kinase"/>
    <property type="match status" value="1"/>
</dbReference>
<dbReference type="SMART" id="SM00388">
    <property type="entry name" value="HisKA"/>
    <property type="match status" value="1"/>
</dbReference>
<dbReference type="EMBL" id="LBYI01000003">
    <property type="protein sequence ID" value="KKR51083.1"/>
    <property type="molecule type" value="Genomic_DNA"/>
</dbReference>
<dbReference type="PANTHER" id="PTHR43547">
    <property type="entry name" value="TWO-COMPONENT HISTIDINE KINASE"/>
    <property type="match status" value="1"/>
</dbReference>
<dbReference type="Pfam" id="PF13185">
    <property type="entry name" value="GAF_2"/>
    <property type="match status" value="1"/>
</dbReference>
<name>A0A0G0RF86_9BACT</name>
<keyword evidence="3" id="KW-0597">Phosphoprotein</keyword>
<dbReference type="InterPro" id="IPR029016">
    <property type="entry name" value="GAF-like_dom_sf"/>
</dbReference>
<dbReference type="InterPro" id="IPR004358">
    <property type="entry name" value="Sig_transdc_His_kin-like_C"/>
</dbReference>
<dbReference type="SMART" id="SM00387">
    <property type="entry name" value="HATPase_c"/>
    <property type="match status" value="1"/>
</dbReference>
<dbReference type="Gene3D" id="3.30.450.40">
    <property type="match status" value="1"/>
</dbReference>
<evidence type="ECO:0000256" key="2">
    <source>
        <dbReference type="ARBA" id="ARBA00012438"/>
    </source>
</evidence>
<gene>
    <name evidence="5" type="ORF">UT84_C0003G0078</name>
</gene>
<dbReference type="PANTHER" id="PTHR43547:SF2">
    <property type="entry name" value="HYBRID SIGNAL TRANSDUCTION HISTIDINE KINASE C"/>
    <property type="match status" value="1"/>
</dbReference>
<evidence type="ECO:0000256" key="3">
    <source>
        <dbReference type="ARBA" id="ARBA00022553"/>
    </source>
</evidence>
<dbReference type="InterPro" id="IPR003661">
    <property type="entry name" value="HisK_dim/P_dom"/>
</dbReference>
<dbReference type="InterPro" id="IPR036097">
    <property type="entry name" value="HisK_dim/P_sf"/>
</dbReference>
<dbReference type="SUPFAM" id="SSF55781">
    <property type="entry name" value="GAF domain-like"/>
    <property type="match status" value="1"/>
</dbReference>
<keyword evidence="5" id="KW-0808">Transferase</keyword>
<dbReference type="InterPro" id="IPR036890">
    <property type="entry name" value="HATPase_C_sf"/>
</dbReference>
<dbReference type="Proteomes" id="UP000034531">
    <property type="component" value="Unassembled WGS sequence"/>
</dbReference>
<proteinExistence type="predicted"/>
<comment type="caution">
    <text evidence="5">The sequence shown here is derived from an EMBL/GenBank/DDBJ whole genome shotgun (WGS) entry which is preliminary data.</text>
</comment>
<dbReference type="AlphaFoldDB" id="A0A0G0RF86"/>
<dbReference type="SUPFAM" id="SSF55874">
    <property type="entry name" value="ATPase domain of HSP90 chaperone/DNA topoisomerase II/histidine kinase"/>
    <property type="match status" value="1"/>
</dbReference>
<dbReference type="EC" id="2.7.13.3" evidence="2"/>
<accession>A0A0G0RF86</accession>
<dbReference type="InterPro" id="IPR003594">
    <property type="entry name" value="HATPase_dom"/>
</dbReference>
<dbReference type="Pfam" id="PF02518">
    <property type="entry name" value="HATPase_c"/>
    <property type="match status" value="1"/>
</dbReference>
<dbReference type="PRINTS" id="PR00344">
    <property type="entry name" value="BCTRLSENSOR"/>
</dbReference>
<dbReference type="GO" id="GO:0000155">
    <property type="term" value="F:phosphorelay sensor kinase activity"/>
    <property type="evidence" value="ECO:0007669"/>
    <property type="project" value="InterPro"/>
</dbReference>
<evidence type="ECO:0000313" key="5">
    <source>
        <dbReference type="EMBL" id="KKR51083.1"/>
    </source>
</evidence>
<dbReference type="InterPro" id="IPR005467">
    <property type="entry name" value="His_kinase_dom"/>
</dbReference>
<organism evidence="5 6">
    <name type="scientific">Candidatus Curtissbacteria bacterium GW2011_GWA1_40_16</name>
    <dbReference type="NCBI Taxonomy" id="1618405"/>
    <lineage>
        <taxon>Bacteria</taxon>
        <taxon>Candidatus Curtissiibacteriota</taxon>
    </lineage>
</organism>
<evidence type="ECO:0000256" key="1">
    <source>
        <dbReference type="ARBA" id="ARBA00000085"/>
    </source>
</evidence>
<protein>
    <recommendedName>
        <fullName evidence="2">histidine kinase</fullName>
        <ecNumber evidence="2">2.7.13.3</ecNumber>
    </recommendedName>
</protein>
<dbReference type="CDD" id="cd00082">
    <property type="entry name" value="HisKA"/>
    <property type="match status" value="1"/>
</dbReference>
<evidence type="ECO:0000313" key="6">
    <source>
        <dbReference type="Proteomes" id="UP000034531"/>
    </source>
</evidence>
<keyword evidence="5" id="KW-0418">Kinase</keyword>
<dbReference type="Gene3D" id="1.10.287.130">
    <property type="match status" value="1"/>
</dbReference>
<evidence type="ECO:0000259" key="4">
    <source>
        <dbReference type="PROSITE" id="PS50109"/>
    </source>
</evidence>
<sequence length="399" mass="46484">MLVIMKNGKVEKAENELFLENLYKSTVHFLTPLNLDETYQTIGNEAMRLFDSQYASIFVRNGRRLERVWDSSRKMFRIESDKRHFAARALREGKPTVVDVDKLMRLHPNILDWGIKSVVFIPLYYRSNKMGYIALDSFSEVKLNERKRHAFKIFGSLAMMAIRKAQLNKQLEESLQTRDLFISMASHELRSPLTTINSYSQLIERTVAAKKKPDYRWVKVLRDETTRLVHMFDELLQLDSIKSGKLQYTWRIFNLNEVLRRAIINFKVKYPQRRLIYKNKLRGESGEVMADFDKLLQAVLNVLNNAAKFSGKEIRMKLDYSHPHYVISVEDSGVGILKADKKRIFEGFYKGGNSSRHGMGLGLFLTKSIIEMHRGKIEVRSRAGRTIVNFYLPKLTSKS</sequence>
<feature type="domain" description="Histidine kinase" evidence="4">
    <location>
        <begin position="184"/>
        <end position="396"/>
    </location>
</feature>
<dbReference type="Gene3D" id="3.30.565.10">
    <property type="entry name" value="Histidine kinase-like ATPase, C-terminal domain"/>
    <property type="match status" value="1"/>
</dbReference>
<reference evidence="5 6" key="1">
    <citation type="journal article" date="2015" name="Nature">
        <title>rRNA introns, odd ribosomes, and small enigmatic genomes across a large radiation of phyla.</title>
        <authorList>
            <person name="Brown C.T."/>
            <person name="Hug L.A."/>
            <person name="Thomas B.C."/>
            <person name="Sharon I."/>
            <person name="Castelle C.J."/>
            <person name="Singh A."/>
            <person name="Wilkins M.J."/>
            <person name="Williams K.H."/>
            <person name="Banfield J.F."/>
        </authorList>
    </citation>
    <scope>NUCLEOTIDE SEQUENCE [LARGE SCALE GENOMIC DNA]</scope>
</reference>
<comment type="catalytic activity">
    <reaction evidence="1">
        <text>ATP + protein L-histidine = ADP + protein N-phospho-L-histidine.</text>
        <dbReference type="EC" id="2.7.13.3"/>
    </reaction>
</comment>
<dbReference type="Pfam" id="PF00512">
    <property type="entry name" value="HisKA"/>
    <property type="match status" value="1"/>
</dbReference>